<keyword evidence="3" id="KW-0472">Membrane</keyword>
<dbReference type="InterPro" id="IPR036589">
    <property type="entry name" value="HCY_dom_sf"/>
</dbReference>
<dbReference type="AlphaFoldDB" id="A0A645IKJ2"/>
<organism evidence="5">
    <name type="scientific">bioreactor metagenome</name>
    <dbReference type="NCBI Taxonomy" id="1076179"/>
    <lineage>
        <taxon>unclassified sequences</taxon>
        <taxon>metagenomes</taxon>
        <taxon>ecological metagenomes</taxon>
    </lineage>
</organism>
<evidence type="ECO:0000256" key="3">
    <source>
        <dbReference type="SAM" id="Phobius"/>
    </source>
</evidence>
<evidence type="ECO:0000259" key="4">
    <source>
        <dbReference type="Pfam" id="PF02574"/>
    </source>
</evidence>
<gene>
    <name evidence="5" type="ORF">SDC9_195447</name>
</gene>
<sequence>MAKAMESTELPYIISFMIRDDGRLIDGTTINDAILHMDNATIKKPICYMVNCVHPVILKKSLSYSFNKTKLVKERFHGIQANTSPLSPEELDNSTDLKFSDSVSLADDMMDLYKYFVPKILQFLNNISSFQNKTSSGFILHPRRPLYNNRARGIINLLFLTILITPFTVCQLMVYYT</sequence>
<dbReference type="SUPFAM" id="SSF82282">
    <property type="entry name" value="Homocysteine S-methyltransferase"/>
    <property type="match status" value="1"/>
</dbReference>
<comment type="caution">
    <text evidence="5">The sequence shown here is derived from an EMBL/GenBank/DDBJ whole genome shotgun (WGS) entry which is preliminary data.</text>
</comment>
<evidence type="ECO:0000313" key="5">
    <source>
        <dbReference type="EMBL" id="MPN47843.1"/>
    </source>
</evidence>
<evidence type="ECO:0000256" key="1">
    <source>
        <dbReference type="ARBA" id="ARBA00022603"/>
    </source>
</evidence>
<accession>A0A645IKJ2</accession>
<dbReference type="Pfam" id="PF02574">
    <property type="entry name" value="S-methyl_trans"/>
    <property type="match status" value="1"/>
</dbReference>
<keyword evidence="3" id="KW-0812">Transmembrane</keyword>
<name>A0A645IKJ2_9ZZZZ</name>
<protein>
    <recommendedName>
        <fullName evidence="4">Hcy-binding domain-containing protein</fullName>
    </recommendedName>
</protein>
<keyword evidence="2" id="KW-0808">Transferase</keyword>
<dbReference type="EMBL" id="VSSQ01109641">
    <property type="protein sequence ID" value="MPN47843.1"/>
    <property type="molecule type" value="Genomic_DNA"/>
</dbReference>
<dbReference type="Gene3D" id="3.20.20.330">
    <property type="entry name" value="Homocysteine-binding-like domain"/>
    <property type="match status" value="1"/>
</dbReference>
<reference evidence="5" key="1">
    <citation type="submission" date="2019-08" db="EMBL/GenBank/DDBJ databases">
        <authorList>
            <person name="Kucharzyk K."/>
            <person name="Murdoch R.W."/>
            <person name="Higgins S."/>
            <person name="Loffler F."/>
        </authorList>
    </citation>
    <scope>NUCLEOTIDE SEQUENCE</scope>
</reference>
<feature type="domain" description="Hcy-binding" evidence="4">
    <location>
        <begin position="6"/>
        <end position="82"/>
    </location>
</feature>
<dbReference type="GO" id="GO:0032259">
    <property type="term" value="P:methylation"/>
    <property type="evidence" value="ECO:0007669"/>
    <property type="project" value="UniProtKB-KW"/>
</dbReference>
<keyword evidence="1" id="KW-0489">Methyltransferase</keyword>
<proteinExistence type="predicted"/>
<dbReference type="GO" id="GO:0008168">
    <property type="term" value="F:methyltransferase activity"/>
    <property type="evidence" value="ECO:0007669"/>
    <property type="project" value="UniProtKB-KW"/>
</dbReference>
<dbReference type="InterPro" id="IPR003726">
    <property type="entry name" value="HCY_dom"/>
</dbReference>
<keyword evidence="3" id="KW-1133">Transmembrane helix</keyword>
<evidence type="ECO:0000256" key="2">
    <source>
        <dbReference type="ARBA" id="ARBA00022679"/>
    </source>
</evidence>
<feature type="transmembrane region" description="Helical" evidence="3">
    <location>
        <begin position="153"/>
        <end position="176"/>
    </location>
</feature>